<dbReference type="GO" id="GO:0004833">
    <property type="term" value="F:L-tryptophan 2,3-dioxygenase activity"/>
    <property type="evidence" value="ECO:0007669"/>
    <property type="project" value="InterPro"/>
</dbReference>
<evidence type="ECO:0000313" key="1">
    <source>
        <dbReference type="EMBL" id="PZG22152.1"/>
    </source>
</evidence>
<dbReference type="Pfam" id="PF03301">
    <property type="entry name" value="Trp_dioxygenase"/>
    <property type="match status" value="1"/>
</dbReference>
<dbReference type="PANTHER" id="PTHR10138:SF0">
    <property type="entry name" value="TRYPTOPHAN 2,3-DIOXYGENASE"/>
    <property type="match status" value="1"/>
</dbReference>
<dbReference type="GO" id="GO:0019441">
    <property type="term" value="P:L-tryptophan catabolic process to kynurenine"/>
    <property type="evidence" value="ECO:0007669"/>
    <property type="project" value="InterPro"/>
</dbReference>
<protein>
    <submittedName>
        <fullName evidence="1">Tryptophan 2,3-dioxygenase</fullName>
    </submittedName>
</protein>
<dbReference type="InterPro" id="IPR004981">
    <property type="entry name" value="Trp_2_3_dOase"/>
</dbReference>
<dbReference type="PANTHER" id="PTHR10138">
    <property type="entry name" value="TRYPTOPHAN 2,3-DIOXYGENASE"/>
    <property type="match status" value="1"/>
</dbReference>
<dbReference type="RefSeq" id="WP_111212770.1">
    <property type="nucleotide sequence ID" value="NZ_POTY01000022.1"/>
</dbReference>
<dbReference type="GO" id="GO:0020037">
    <property type="term" value="F:heme binding"/>
    <property type="evidence" value="ECO:0007669"/>
    <property type="project" value="InterPro"/>
</dbReference>
<accession>A0A2W2ED92</accession>
<sequence>MPLPSMPAVLPGVGDTDYARYMRTDELLSLQKDPSEWVHPDELLFQITHQSTELWLKLTRSLLARALTHLGVGQPGAAELQLRRASEAMRLITEHLHILRSLPPAHFALIRPALGTGSGFESPGWRLLRSATTELDIAFSHLLASHRLSPADLYQRPPADPLYRLAEALVEFDERIAQWRTEHYSVATRVIGQGVLGTRRTPIDSLPTLLAHRRFPTLWEARGVLIGAAASDRCPRRAQP</sequence>
<comment type="caution">
    <text evidence="1">The sequence shown here is derived from an EMBL/GenBank/DDBJ whole genome shotgun (WGS) entry which is preliminary data.</text>
</comment>
<dbReference type="AlphaFoldDB" id="A0A2W2ED92"/>
<dbReference type="OrthoDB" id="9776847at2"/>
<proteinExistence type="predicted"/>
<evidence type="ECO:0000313" key="2">
    <source>
        <dbReference type="Proteomes" id="UP000248924"/>
    </source>
</evidence>
<gene>
    <name evidence="1" type="ORF">C1I95_06075</name>
</gene>
<keyword evidence="1" id="KW-0560">Oxidoreductase</keyword>
<dbReference type="GO" id="GO:0046872">
    <property type="term" value="F:metal ion binding"/>
    <property type="evidence" value="ECO:0007669"/>
    <property type="project" value="InterPro"/>
</dbReference>
<organism evidence="1 2">
    <name type="scientific">Micromonospora craterilacus</name>
    <dbReference type="NCBI Taxonomy" id="1655439"/>
    <lineage>
        <taxon>Bacteria</taxon>
        <taxon>Bacillati</taxon>
        <taxon>Actinomycetota</taxon>
        <taxon>Actinomycetes</taxon>
        <taxon>Micromonosporales</taxon>
        <taxon>Micromonosporaceae</taxon>
        <taxon>Micromonospora</taxon>
    </lineage>
</organism>
<keyword evidence="2" id="KW-1185">Reference proteome</keyword>
<dbReference type="Proteomes" id="UP000248924">
    <property type="component" value="Unassembled WGS sequence"/>
</dbReference>
<dbReference type="Gene3D" id="1.20.58.480">
    <property type="match status" value="2"/>
</dbReference>
<dbReference type="GO" id="GO:0019442">
    <property type="term" value="P:L-tryptophan catabolic process to acetyl-CoA"/>
    <property type="evidence" value="ECO:0007669"/>
    <property type="project" value="TreeGrafter"/>
</dbReference>
<dbReference type="SUPFAM" id="SSF140959">
    <property type="entry name" value="Indolic compounds 2,3-dioxygenase-like"/>
    <property type="match status" value="1"/>
</dbReference>
<name>A0A2W2ED92_9ACTN</name>
<reference evidence="1 2" key="1">
    <citation type="submission" date="2018-01" db="EMBL/GenBank/DDBJ databases">
        <title>Draft genome sequence of Jishengella sp. NA12.</title>
        <authorList>
            <person name="Sahin N."/>
            <person name="Ay H."/>
            <person name="Saygin H."/>
        </authorList>
    </citation>
    <scope>NUCLEOTIDE SEQUENCE [LARGE SCALE GENOMIC DNA]</scope>
    <source>
        <strain evidence="1 2">NA12</strain>
    </source>
</reference>
<dbReference type="InterPro" id="IPR037217">
    <property type="entry name" value="Trp/Indoleamine_2_3_dOase-like"/>
</dbReference>
<keyword evidence="1" id="KW-0223">Dioxygenase</keyword>
<dbReference type="EMBL" id="POTY01000022">
    <property type="protein sequence ID" value="PZG22152.1"/>
    <property type="molecule type" value="Genomic_DNA"/>
</dbReference>